<organism evidence="12 13">
    <name type="scientific">Paraphotobacterium marinum</name>
    <dbReference type="NCBI Taxonomy" id="1755811"/>
    <lineage>
        <taxon>Bacteria</taxon>
        <taxon>Pseudomonadati</taxon>
        <taxon>Pseudomonadota</taxon>
        <taxon>Gammaproteobacteria</taxon>
        <taxon>Vibrionales</taxon>
        <taxon>Vibrionaceae</taxon>
        <taxon>Paraphotobacterium</taxon>
    </lineage>
</organism>
<feature type="active site" description="Proton donor" evidence="9">
    <location>
        <position position="129"/>
    </location>
</feature>
<dbReference type="NCBIfam" id="TIGR00007">
    <property type="entry name" value="1-(5-phosphoribosyl)-5-[(5-phosphoribosylamino)methylideneamino]imidazole-4-carboxamide isomerase"/>
    <property type="match status" value="1"/>
</dbReference>
<evidence type="ECO:0000256" key="3">
    <source>
        <dbReference type="ARBA" id="ARBA00005133"/>
    </source>
</evidence>
<keyword evidence="6 9" id="KW-0028">Amino-acid biosynthesis</keyword>
<sequence length="246" mass="27566">MIIPAIDIYKGKVVRLRQGKFNEISYYDSNPRDLIEKYSQLNSKLIHIVDLSGAENTQNHQRDLITSFSSISKSPIQFGGGIRQKEDINTLLNNGINKIVLGSKAINDREFLKDCIKEFGKEKITLAVDVFYDQVKDSYFLATNGWKNKTKINIFNFLSECVSFNVKNVLCTDISRDGMMEGPNLRLYKELVLKYPQIIFQASGGTSSVKDLSNLKTVGIENVIVGKALLDGNIPSKNISGESIQC</sequence>
<accession>A0A220VE45</accession>
<evidence type="ECO:0000256" key="8">
    <source>
        <dbReference type="ARBA" id="ARBA00023235"/>
    </source>
</evidence>
<dbReference type="GO" id="GO:0000105">
    <property type="term" value="P:L-histidine biosynthetic process"/>
    <property type="evidence" value="ECO:0007669"/>
    <property type="project" value="UniProtKB-UniRule"/>
</dbReference>
<comment type="pathway">
    <text evidence="3 9 11">Amino-acid biosynthesis; L-histidine biosynthesis; L-histidine from 5-phospho-alpha-D-ribose 1-diphosphate: step 4/9.</text>
</comment>
<dbReference type="UniPathway" id="UPA00031">
    <property type="reaction ID" value="UER00009"/>
</dbReference>
<proteinExistence type="inferred from homology"/>
<reference evidence="12 13" key="1">
    <citation type="journal article" date="2016" name="Int. J. Syst. Evol. Microbiol.">
        <title>Paraphotobacterium marinum gen. nov., sp. nov., a member of the family Vibrionaceae, isolated from surface seawater.</title>
        <authorList>
            <person name="Huang Z."/>
            <person name="Dong C."/>
            <person name="Shao Z."/>
        </authorList>
    </citation>
    <scope>NUCLEOTIDE SEQUENCE [LARGE SCALE GENOMIC DNA]</scope>
    <source>
        <strain evidence="12 13">NSCS20N07D</strain>
    </source>
</reference>
<evidence type="ECO:0000256" key="10">
    <source>
        <dbReference type="RuleBase" id="RU003657"/>
    </source>
</evidence>
<evidence type="ECO:0000256" key="4">
    <source>
        <dbReference type="ARBA" id="ARBA00009667"/>
    </source>
</evidence>
<dbReference type="Proteomes" id="UP000242175">
    <property type="component" value="Chromosome large"/>
</dbReference>
<keyword evidence="8 9" id="KW-0413">Isomerase</keyword>
<name>A0A220VE45_9GAMM</name>
<dbReference type="EMBL" id="CP022355">
    <property type="protein sequence ID" value="ASK78561.1"/>
    <property type="molecule type" value="Genomic_DNA"/>
</dbReference>
<evidence type="ECO:0000256" key="11">
    <source>
        <dbReference type="RuleBase" id="RU003658"/>
    </source>
</evidence>
<protein>
    <recommendedName>
        <fullName evidence="9 11">1-(5-phosphoribosyl)-5-[(5-phosphoribosylamino)methylideneamino] imidazole-4-carboxamide isomerase</fullName>
        <ecNumber evidence="9 11">5.3.1.16</ecNumber>
    </recommendedName>
    <alternativeName>
        <fullName evidence="9">Phosphoribosylformimino-5-aminoimidazole carboxamide ribotide isomerase</fullName>
    </alternativeName>
</protein>
<dbReference type="InterPro" id="IPR013785">
    <property type="entry name" value="Aldolase_TIM"/>
</dbReference>
<evidence type="ECO:0000256" key="6">
    <source>
        <dbReference type="ARBA" id="ARBA00022605"/>
    </source>
</evidence>
<gene>
    <name evidence="9 12" type="primary">hisA</name>
    <name evidence="12" type="ORF">CF386_05850</name>
</gene>
<dbReference type="Pfam" id="PF00977">
    <property type="entry name" value="His_biosynth"/>
    <property type="match status" value="1"/>
</dbReference>
<dbReference type="AlphaFoldDB" id="A0A220VE45"/>
<dbReference type="InterPro" id="IPR006062">
    <property type="entry name" value="His_biosynth"/>
</dbReference>
<feature type="active site" description="Proton acceptor" evidence="9">
    <location>
        <position position="7"/>
    </location>
</feature>
<comment type="catalytic activity">
    <reaction evidence="1 9 11">
        <text>1-(5-phospho-beta-D-ribosyl)-5-[(5-phospho-beta-D-ribosylamino)methylideneamino]imidazole-4-carboxamide = 5-[(5-phospho-1-deoxy-D-ribulos-1-ylimino)methylamino]-1-(5-phospho-beta-D-ribosyl)imidazole-4-carboxamide</text>
        <dbReference type="Rhea" id="RHEA:15469"/>
        <dbReference type="ChEBI" id="CHEBI:58435"/>
        <dbReference type="ChEBI" id="CHEBI:58525"/>
        <dbReference type="EC" id="5.3.1.16"/>
    </reaction>
</comment>
<dbReference type="InterPro" id="IPR044524">
    <property type="entry name" value="Isoase_HisA-like"/>
</dbReference>
<dbReference type="PANTHER" id="PTHR43090:SF2">
    <property type="entry name" value="1-(5-PHOSPHORIBOSYL)-5-[(5-PHOSPHORIBOSYLAMINO)METHYLIDENEAMINO] IMIDAZOLE-4-CARBOXAMIDE ISOMERASE"/>
    <property type="match status" value="1"/>
</dbReference>
<dbReference type="KEGG" id="pmai:CF386_05850"/>
<evidence type="ECO:0000256" key="5">
    <source>
        <dbReference type="ARBA" id="ARBA00022490"/>
    </source>
</evidence>
<evidence type="ECO:0000256" key="2">
    <source>
        <dbReference type="ARBA" id="ARBA00004496"/>
    </source>
</evidence>
<evidence type="ECO:0000313" key="12">
    <source>
        <dbReference type="EMBL" id="ASK78561.1"/>
    </source>
</evidence>
<dbReference type="CDD" id="cd04732">
    <property type="entry name" value="HisA"/>
    <property type="match status" value="1"/>
</dbReference>
<keyword evidence="7 9" id="KW-0368">Histidine biosynthesis</keyword>
<dbReference type="InterPro" id="IPR023016">
    <property type="entry name" value="HisA/PriA"/>
</dbReference>
<dbReference type="SUPFAM" id="SSF51366">
    <property type="entry name" value="Ribulose-phoshate binding barrel"/>
    <property type="match status" value="1"/>
</dbReference>
<dbReference type="FunFam" id="3.20.20.70:FF:000009">
    <property type="entry name" value="1-(5-phosphoribosyl)-5-[(5-phosphoribosylamino)methylideneamino] imidazole-4-carboxamide isomerase"/>
    <property type="match status" value="1"/>
</dbReference>
<evidence type="ECO:0000256" key="7">
    <source>
        <dbReference type="ARBA" id="ARBA00023102"/>
    </source>
</evidence>
<keyword evidence="13" id="KW-1185">Reference proteome</keyword>
<dbReference type="GO" id="GO:0000162">
    <property type="term" value="P:L-tryptophan biosynthetic process"/>
    <property type="evidence" value="ECO:0007669"/>
    <property type="project" value="TreeGrafter"/>
</dbReference>
<evidence type="ECO:0000313" key="13">
    <source>
        <dbReference type="Proteomes" id="UP000242175"/>
    </source>
</evidence>
<dbReference type="EC" id="5.3.1.16" evidence="9 11"/>
<dbReference type="Gene3D" id="3.20.20.70">
    <property type="entry name" value="Aldolase class I"/>
    <property type="match status" value="1"/>
</dbReference>
<dbReference type="HAMAP" id="MF_01014">
    <property type="entry name" value="HisA"/>
    <property type="match status" value="1"/>
</dbReference>
<keyword evidence="5 9" id="KW-0963">Cytoplasm</keyword>
<dbReference type="GO" id="GO:0003949">
    <property type="term" value="F:1-(5-phosphoribosyl)-5-[(5-phosphoribosylamino)methylideneamino]imidazole-4-carboxamide isomerase activity"/>
    <property type="evidence" value="ECO:0007669"/>
    <property type="project" value="UniProtKB-UniRule"/>
</dbReference>
<evidence type="ECO:0000256" key="9">
    <source>
        <dbReference type="HAMAP-Rule" id="MF_01014"/>
    </source>
</evidence>
<comment type="similarity">
    <text evidence="4 9 10">Belongs to the HisA/HisF family.</text>
</comment>
<dbReference type="RefSeq" id="WP_089073469.1">
    <property type="nucleotide sequence ID" value="NZ_CBCSAM010000001.1"/>
</dbReference>
<dbReference type="InterPro" id="IPR006063">
    <property type="entry name" value="HisA_bact_arch"/>
</dbReference>
<dbReference type="GO" id="GO:0005737">
    <property type="term" value="C:cytoplasm"/>
    <property type="evidence" value="ECO:0007669"/>
    <property type="project" value="UniProtKB-SubCell"/>
</dbReference>
<comment type="subcellular location">
    <subcellularLocation>
        <location evidence="2 9 11">Cytoplasm</location>
    </subcellularLocation>
</comment>
<dbReference type="OrthoDB" id="9807749at2"/>
<dbReference type="PANTHER" id="PTHR43090">
    <property type="entry name" value="1-(5-PHOSPHORIBOSYL)-5-[(5-PHOSPHORIBOSYLAMINO)METHYLIDENEAMINO] IMIDAZOLE-4-CARBOXAMIDE ISOMERASE"/>
    <property type="match status" value="1"/>
</dbReference>
<dbReference type="InterPro" id="IPR011060">
    <property type="entry name" value="RibuloseP-bd_barrel"/>
</dbReference>
<evidence type="ECO:0000256" key="1">
    <source>
        <dbReference type="ARBA" id="ARBA00000901"/>
    </source>
</evidence>